<feature type="transmembrane region" description="Helical" evidence="2">
    <location>
        <begin position="38"/>
        <end position="62"/>
    </location>
</feature>
<evidence type="ECO:0000313" key="5">
    <source>
        <dbReference type="Proteomes" id="UP001054902"/>
    </source>
</evidence>
<dbReference type="GO" id="GO:0016020">
    <property type="term" value="C:membrane"/>
    <property type="evidence" value="ECO:0007669"/>
    <property type="project" value="InterPro"/>
</dbReference>
<evidence type="ECO:0000259" key="3">
    <source>
        <dbReference type="Pfam" id="PF00892"/>
    </source>
</evidence>
<protein>
    <recommendedName>
        <fullName evidence="3">EamA domain-containing protein</fullName>
    </recommendedName>
</protein>
<feature type="transmembrane region" description="Helical" evidence="2">
    <location>
        <begin position="334"/>
        <end position="355"/>
    </location>
</feature>
<keyword evidence="5" id="KW-1185">Reference proteome</keyword>
<feature type="coiled-coil region" evidence="1">
    <location>
        <begin position="148"/>
        <end position="185"/>
    </location>
</feature>
<keyword evidence="1" id="KW-0175">Coiled coil</keyword>
<proteinExistence type="predicted"/>
<dbReference type="EMBL" id="BLLK01000060">
    <property type="protein sequence ID" value="GFH57989.1"/>
    <property type="molecule type" value="Genomic_DNA"/>
</dbReference>
<keyword evidence="2" id="KW-1133">Transmembrane helix</keyword>
<reference evidence="4 5" key="1">
    <citation type="journal article" date="2021" name="Sci. Rep.">
        <title>The genome of the diatom Chaetoceros tenuissimus carries an ancient integrated fragment of an extant virus.</title>
        <authorList>
            <person name="Hongo Y."/>
            <person name="Kimura K."/>
            <person name="Takaki Y."/>
            <person name="Yoshida Y."/>
            <person name="Baba S."/>
            <person name="Kobayashi G."/>
            <person name="Nagasaki K."/>
            <person name="Hano T."/>
            <person name="Tomaru Y."/>
        </authorList>
    </citation>
    <scope>NUCLEOTIDE SEQUENCE [LARGE SCALE GENOMIC DNA]</scope>
    <source>
        <strain evidence="4 5">NIES-3715</strain>
    </source>
</reference>
<keyword evidence="2" id="KW-0472">Membrane</keyword>
<dbReference type="AlphaFoldDB" id="A0AAD3D8J7"/>
<sequence>MNDSELTGVLAALSAQFFMAVGFIIWDVTWKHSNGSAFALNLFKCNLASIIFLITASIFGYGTSELDLASNSDIGQSIGFLVLSGYIGIVVGDLLWLEALRLLGASNVFVIDTLKPFAATLLGYLILGENIQKVAFSGIVLTVVGILIVSLQQEMKSSDDNVEDENKLEEEKKELKSTLRMNSKDWNASLKENDKIIQQDENTSAFVGEVDEEAVSSVNIPIRTEADVVGEADIDQEKVEVSRCSWNKQKGFLLAIANVFLDAYGSVLTKQHGQYFTSFTINLVRFGSSGIFMVLLSVAMRLLGKKKDCRSNTQSTKDTENLWYKLPNMSKRNWAKITCGVLFVTYICPLLSNYALFEIPLGLALTLGSITPLYGMILEWMIHGEEKKPTLYSILGALLAIGGVVILGFFRSTE</sequence>
<organism evidence="4 5">
    <name type="scientific">Chaetoceros tenuissimus</name>
    <dbReference type="NCBI Taxonomy" id="426638"/>
    <lineage>
        <taxon>Eukaryota</taxon>
        <taxon>Sar</taxon>
        <taxon>Stramenopiles</taxon>
        <taxon>Ochrophyta</taxon>
        <taxon>Bacillariophyta</taxon>
        <taxon>Coscinodiscophyceae</taxon>
        <taxon>Chaetocerotophycidae</taxon>
        <taxon>Chaetocerotales</taxon>
        <taxon>Chaetocerotaceae</taxon>
        <taxon>Chaetoceros</taxon>
    </lineage>
</organism>
<feature type="domain" description="EamA" evidence="3">
    <location>
        <begin position="323"/>
        <end position="407"/>
    </location>
</feature>
<accession>A0AAD3D8J7</accession>
<gene>
    <name evidence="4" type="ORF">CTEN210_14465</name>
</gene>
<feature type="transmembrane region" description="Helical" evidence="2">
    <location>
        <begin position="133"/>
        <end position="151"/>
    </location>
</feature>
<comment type="caution">
    <text evidence="4">The sequence shown here is derived from an EMBL/GenBank/DDBJ whole genome shotgun (WGS) entry which is preliminary data.</text>
</comment>
<dbReference type="InterPro" id="IPR037185">
    <property type="entry name" value="EmrE-like"/>
</dbReference>
<feature type="transmembrane region" description="Helical" evidence="2">
    <location>
        <begin position="251"/>
        <end position="269"/>
    </location>
</feature>
<evidence type="ECO:0000313" key="4">
    <source>
        <dbReference type="EMBL" id="GFH57989.1"/>
    </source>
</evidence>
<evidence type="ECO:0000256" key="1">
    <source>
        <dbReference type="SAM" id="Coils"/>
    </source>
</evidence>
<feature type="transmembrane region" description="Helical" evidence="2">
    <location>
        <begin position="281"/>
        <end position="303"/>
    </location>
</feature>
<feature type="transmembrane region" description="Helical" evidence="2">
    <location>
        <begin position="361"/>
        <end position="378"/>
    </location>
</feature>
<feature type="transmembrane region" description="Helical" evidence="2">
    <location>
        <begin position="6"/>
        <end position="26"/>
    </location>
</feature>
<keyword evidence="2" id="KW-0812">Transmembrane</keyword>
<name>A0AAD3D8J7_9STRA</name>
<dbReference type="PANTHER" id="PTHR22911">
    <property type="entry name" value="ACYL-MALONYL CONDENSING ENZYME-RELATED"/>
    <property type="match status" value="1"/>
</dbReference>
<feature type="transmembrane region" description="Helical" evidence="2">
    <location>
        <begin position="390"/>
        <end position="410"/>
    </location>
</feature>
<feature type="transmembrane region" description="Helical" evidence="2">
    <location>
        <begin position="108"/>
        <end position="127"/>
    </location>
</feature>
<dbReference type="SUPFAM" id="SSF103481">
    <property type="entry name" value="Multidrug resistance efflux transporter EmrE"/>
    <property type="match status" value="2"/>
</dbReference>
<dbReference type="Pfam" id="PF00892">
    <property type="entry name" value="EamA"/>
    <property type="match status" value="2"/>
</dbReference>
<dbReference type="InterPro" id="IPR000620">
    <property type="entry name" value="EamA_dom"/>
</dbReference>
<feature type="domain" description="EamA" evidence="3">
    <location>
        <begin position="7"/>
        <end position="150"/>
    </location>
</feature>
<dbReference type="Gene3D" id="1.10.3730.20">
    <property type="match status" value="1"/>
</dbReference>
<evidence type="ECO:0000256" key="2">
    <source>
        <dbReference type="SAM" id="Phobius"/>
    </source>
</evidence>
<feature type="transmembrane region" description="Helical" evidence="2">
    <location>
        <begin position="74"/>
        <end position="96"/>
    </location>
</feature>
<dbReference type="Proteomes" id="UP001054902">
    <property type="component" value="Unassembled WGS sequence"/>
</dbReference>